<dbReference type="Proteomes" id="UP000683310">
    <property type="component" value="Chromosome"/>
</dbReference>
<dbReference type="EMBL" id="CP074371">
    <property type="protein sequence ID" value="QVI20274.1"/>
    <property type="molecule type" value="Genomic_DNA"/>
</dbReference>
<reference evidence="2 3" key="1">
    <citation type="submission" date="2021-04" db="EMBL/GenBank/DDBJ databases">
        <title>Nocardia tengchongensis.</title>
        <authorList>
            <person name="Zhuang k."/>
            <person name="Ran Y."/>
            <person name="Li W."/>
        </authorList>
    </citation>
    <scope>NUCLEOTIDE SEQUENCE [LARGE SCALE GENOMIC DNA]</scope>
    <source>
        <strain evidence="2 3">CFH S0057</strain>
    </source>
</reference>
<keyword evidence="3" id="KW-1185">Reference proteome</keyword>
<evidence type="ECO:0000313" key="2">
    <source>
        <dbReference type="EMBL" id="QVI20274.1"/>
    </source>
</evidence>
<evidence type="ECO:0000256" key="1">
    <source>
        <dbReference type="SAM" id="MobiDB-lite"/>
    </source>
</evidence>
<sequence length="71" mass="7735">MVAERLGGGSFTESGDLILVADRTDETLIRNFVTDLGGTWDASQFRYGDREFVGQPEPTPCPARCDTPAAR</sequence>
<gene>
    <name evidence="2" type="ORF">KHQ06_29370</name>
</gene>
<proteinExistence type="predicted"/>
<protein>
    <submittedName>
        <fullName evidence="2">Uncharacterized protein</fullName>
    </submittedName>
</protein>
<accession>A0ABX8CN12</accession>
<organism evidence="2 3">
    <name type="scientific">Nocardia tengchongensis</name>
    <dbReference type="NCBI Taxonomy" id="2055889"/>
    <lineage>
        <taxon>Bacteria</taxon>
        <taxon>Bacillati</taxon>
        <taxon>Actinomycetota</taxon>
        <taxon>Actinomycetes</taxon>
        <taxon>Mycobacteriales</taxon>
        <taxon>Nocardiaceae</taxon>
        <taxon>Nocardia</taxon>
    </lineage>
</organism>
<name>A0ABX8CN12_9NOCA</name>
<evidence type="ECO:0000313" key="3">
    <source>
        <dbReference type="Proteomes" id="UP000683310"/>
    </source>
</evidence>
<feature type="region of interest" description="Disordered" evidence="1">
    <location>
        <begin position="51"/>
        <end position="71"/>
    </location>
</feature>